<evidence type="ECO:0000313" key="3">
    <source>
        <dbReference type="Proteomes" id="UP001500657"/>
    </source>
</evidence>
<protein>
    <submittedName>
        <fullName evidence="2">Uncharacterized protein</fullName>
    </submittedName>
</protein>
<feature type="signal peptide" evidence="1">
    <location>
        <begin position="1"/>
        <end position="24"/>
    </location>
</feature>
<sequence length="142" mass="15097">MPQLFKPRPLALALLLSASTVAAAQGNNSYVEGLEDAIAAYTISDFASHGPKPDGFRQVNLRFRETDTGTRSYMLCGQVHIGTAAKAEWADFATIKTDPYEQWLGGPATDMCAKATPVTGGRDLAPLLAQELGSKASQPESP</sequence>
<gene>
    <name evidence="2" type="ORF">GCM10009126_10470</name>
</gene>
<dbReference type="RefSeq" id="WP_343880933.1">
    <property type="nucleotide sequence ID" value="NZ_BAAAFO010000002.1"/>
</dbReference>
<proteinExistence type="predicted"/>
<comment type="caution">
    <text evidence="2">The sequence shown here is derived from an EMBL/GenBank/DDBJ whole genome shotgun (WGS) entry which is preliminary data.</text>
</comment>
<evidence type="ECO:0000313" key="2">
    <source>
        <dbReference type="EMBL" id="GAA0246813.1"/>
    </source>
</evidence>
<keyword evidence="3" id="KW-1185">Reference proteome</keyword>
<keyword evidence="1" id="KW-0732">Signal</keyword>
<reference evidence="3" key="1">
    <citation type="journal article" date="2019" name="Int. J. Syst. Evol. Microbiol.">
        <title>The Global Catalogue of Microorganisms (GCM) 10K type strain sequencing project: providing services to taxonomists for standard genome sequencing and annotation.</title>
        <authorList>
            <consortium name="The Broad Institute Genomics Platform"/>
            <consortium name="The Broad Institute Genome Sequencing Center for Infectious Disease"/>
            <person name="Wu L."/>
            <person name="Ma J."/>
        </authorList>
    </citation>
    <scope>NUCLEOTIDE SEQUENCE [LARGE SCALE GENOMIC DNA]</scope>
    <source>
        <strain evidence="3">JCM 16242</strain>
    </source>
</reference>
<accession>A0ABP3E1I4</accession>
<dbReference type="EMBL" id="BAAAFO010000002">
    <property type="protein sequence ID" value="GAA0246813.1"/>
    <property type="molecule type" value="Genomic_DNA"/>
</dbReference>
<evidence type="ECO:0000256" key="1">
    <source>
        <dbReference type="SAM" id="SignalP"/>
    </source>
</evidence>
<name>A0ABP3E1I4_9GAMM</name>
<organism evidence="2 3">
    <name type="scientific">Rhodanobacter caeni</name>
    <dbReference type="NCBI Taxonomy" id="657654"/>
    <lineage>
        <taxon>Bacteria</taxon>
        <taxon>Pseudomonadati</taxon>
        <taxon>Pseudomonadota</taxon>
        <taxon>Gammaproteobacteria</taxon>
        <taxon>Lysobacterales</taxon>
        <taxon>Rhodanobacteraceae</taxon>
        <taxon>Rhodanobacter</taxon>
    </lineage>
</organism>
<dbReference type="Proteomes" id="UP001500657">
    <property type="component" value="Unassembled WGS sequence"/>
</dbReference>
<feature type="chain" id="PRO_5046335392" evidence="1">
    <location>
        <begin position="25"/>
        <end position="142"/>
    </location>
</feature>